<organism evidence="1 2">
    <name type="scientific">Roseofilum halophilum BLCC-M91</name>
    <dbReference type="NCBI Taxonomy" id="3022259"/>
    <lineage>
        <taxon>Bacteria</taxon>
        <taxon>Bacillati</taxon>
        <taxon>Cyanobacteriota</taxon>
        <taxon>Cyanophyceae</taxon>
        <taxon>Desertifilales</taxon>
        <taxon>Desertifilaceae</taxon>
        <taxon>Roseofilum</taxon>
        <taxon>Roseofilum halophilum</taxon>
    </lineage>
</organism>
<dbReference type="Proteomes" id="UP001231370">
    <property type="component" value="Unassembled WGS sequence"/>
</dbReference>
<dbReference type="RefSeq" id="WP_283761810.1">
    <property type="nucleotide sequence ID" value="NZ_JAQPOK010000052.1"/>
</dbReference>
<evidence type="ECO:0000313" key="1">
    <source>
        <dbReference type="EMBL" id="MDJ1178494.1"/>
    </source>
</evidence>
<sequence>MNDLQKIYDTLRCLPSDELYQPDLMTPDQKKYWLQLRSMYQLQAEAWKSHYIVKGDYPLDEKVDRGEITEQKQALFELSVQEIHARLQLFNALYARLKTANTILDIARKGGLSCGLLIVDQMIKSVTQNTDVNSGCDLLIQSLTDDANSDFKDSLLDYSSFSIKKWSDMCVFLTEYLEDYHLGRFSLSNKFEQELRHKTSHLHFSKPGVTFSSLLQCSLLSLVDRDLKSEFNQYIPRVVEAVKVASRASRKVRSYEWHHGILKQGCKQGGTYH</sequence>
<protein>
    <submittedName>
        <fullName evidence="1">Uncharacterized protein</fullName>
    </submittedName>
</protein>
<accession>A0ABT7BH36</accession>
<dbReference type="EMBL" id="JAQPOK010000052">
    <property type="protein sequence ID" value="MDJ1178494.1"/>
    <property type="molecule type" value="Genomic_DNA"/>
</dbReference>
<proteinExistence type="predicted"/>
<name>A0ABT7BH36_9CYAN</name>
<gene>
    <name evidence="1" type="ORF">PJF56_06425</name>
</gene>
<keyword evidence="2" id="KW-1185">Reference proteome</keyword>
<reference evidence="1 2" key="1">
    <citation type="submission" date="2023-01" db="EMBL/GenBank/DDBJ databases">
        <title>Novel diversity within Roseofilum (Cyanobacteria; Desertifilaceae) from marine benthic mats with descriptions of four novel species.</title>
        <authorList>
            <person name="Wang Y."/>
            <person name="Berthold D.E."/>
            <person name="Hu J."/>
            <person name="Lefler F.W."/>
            <person name="Laughinghouse H.D. IV."/>
        </authorList>
    </citation>
    <scope>NUCLEOTIDE SEQUENCE [LARGE SCALE GENOMIC DNA]</scope>
    <source>
        <strain evidence="1 2">BLCC-M91</strain>
    </source>
</reference>
<comment type="caution">
    <text evidence="1">The sequence shown here is derived from an EMBL/GenBank/DDBJ whole genome shotgun (WGS) entry which is preliminary data.</text>
</comment>
<evidence type="ECO:0000313" key="2">
    <source>
        <dbReference type="Proteomes" id="UP001231370"/>
    </source>
</evidence>